<evidence type="ECO:0000313" key="3">
    <source>
        <dbReference type="WBParaSite" id="TMUE_1000004147.1"/>
    </source>
</evidence>
<dbReference type="AlphaFoldDB" id="A0A5S6QB11"/>
<organism evidence="2 3">
    <name type="scientific">Trichuris muris</name>
    <name type="common">Mouse whipworm</name>
    <dbReference type="NCBI Taxonomy" id="70415"/>
    <lineage>
        <taxon>Eukaryota</taxon>
        <taxon>Metazoa</taxon>
        <taxon>Ecdysozoa</taxon>
        <taxon>Nematoda</taxon>
        <taxon>Enoplea</taxon>
        <taxon>Dorylaimia</taxon>
        <taxon>Trichinellida</taxon>
        <taxon>Trichuridae</taxon>
        <taxon>Trichuris</taxon>
    </lineage>
</organism>
<dbReference type="Proteomes" id="UP000046395">
    <property type="component" value="Unassembled WGS sequence"/>
</dbReference>
<keyword evidence="2" id="KW-1185">Reference proteome</keyword>
<evidence type="ECO:0000256" key="1">
    <source>
        <dbReference type="SAM" id="SignalP"/>
    </source>
</evidence>
<accession>A0A5S6QB11</accession>
<name>A0A5S6QB11_TRIMR</name>
<sequence length="137" mass="15868">MKFQLFVLLFILSLSNVEAIFLKSLRTRSEGPSDWKTQDRTFFYCRTGSLDESPREYTANCNWCMTTSSERLSKLYPGCLSEDQAYALFPTASNSTVRCKTHDFPIDVVCICRSESNCNSKSVYDLARQSMRFRRNH</sequence>
<proteinExistence type="predicted"/>
<reference evidence="3" key="1">
    <citation type="submission" date="2019-12" db="UniProtKB">
        <authorList>
            <consortium name="WormBaseParasite"/>
        </authorList>
    </citation>
    <scope>IDENTIFICATION</scope>
</reference>
<feature type="chain" id="PRO_5024387484" evidence="1">
    <location>
        <begin position="20"/>
        <end position="137"/>
    </location>
</feature>
<protein>
    <submittedName>
        <fullName evidence="3">Uncharacterized protein</fullName>
    </submittedName>
</protein>
<feature type="signal peptide" evidence="1">
    <location>
        <begin position="1"/>
        <end position="19"/>
    </location>
</feature>
<evidence type="ECO:0000313" key="2">
    <source>
        <dbReference type="Proteomes" id="UP000046395"/>
    </source>
</evidence>
<keyword evidence="1" id="KW-0732">Signal</keyword>
<dbReference type="WBParaSite" id="TMUE_1000004147.1">
    <property type="protein sequence ID" value="TMUE_1000004147.1"/>
    <property type="gene ID" value="WBGene00298872"/>
</dbReference>